<accession>A0AAE7RWB5</accession>
<protein>
    <recommendedName>
        <fullName evidence="3">Tail tubular protein</fullName>
    </recommendedName>
</protein>
<evidence type="ECO:0000313" key="2">
    <source>
        <dbReference type="Proteomes" id="UP000827408"/>
    </source>
</evidence>
<dbReference type="EMBL" id="MZ130491">
    <property type="protein sequence ID" value="QWM90619.1"/>
    <property type="molecule type" value="Genomic_DNA"/>
</dbReference>
<evidence type="ECO:0000313" key="1">
    <source>
        <dbReference type="EMBL" id="QWM90619.1"/>
    </source>
</evidence>
<dbReference type="Pfam" id="PF24228">
    <property type="entry name" value="CrAss_Ring_1"/>
    <property type="match status" value="1"/>
</dbReference>
<proteinExistence type="predicted"/>
<dbReference type="GeneID" id="75687045"/>
<dbReference type="RefSeq" id="YP_010509559.1">
    <property type="nucleotide sequence ID" value="NC_067209.1"/>
</dbReference>
<gene>
    <name evidence="1" type="primary">gp_67552</name>
</gene>
<reference evidence="1 2" key="1">
    <citation type="submission" date="2021-04" db="EMBL/GenBank/DDBJ databases">
        <authorList>
            <person name="Shkoporov A.N."/>
            <person name="Stockdale S.R."/>
            <person name="Guerin E."/>
            <person name="Ross R.P."/>
            <person name="Hill C."/>
        </authorList>
    </citation>
    <scope>NUCLEOTIDE SEQUENCE [LARGE SCALE GENOMIC DNA]</scope>
    <source>
        <strain evidence="2">cr61_1</strain>
    </source>
</reference>
<keyword evidence="2" id="KW-1185">Reference proteome</keyword>
<dbReference type="KEGG" id="vg:75687045"/>
<evidence type="ECO:0008006" key="3">
    <source>
        <dbReference type="Google" id="ProtNLM"/>
    </source>
</evidence>
<sequence length="306" mass="35479">MIYKYTKCESVIAKIMADLDSSETRLRTSDIREWIFEAIDKIGAPMLYINRQSGVDGVPVFKILDYLIPLPSDLVHLDGVAYSNSKDGVWIPCSTQTSIFKSPSKHNNEHNVVVLDDSLSNMTIEELQLDLIPLMLHKYPTVLSLINRPHTNGFSDLLYTKDYQDKPEYFIKPGWVVFNRKDGFVKLSYKAIATDERGYPLIPDLTSYQEAIYWYVNMKLSFPKFMKGLLGGKLKSANITIYNYILNQWNFYRNLAYAEAMMPTADDMLNIKNDWNKLIPDWDGDDTFFKYTGKEQLTYNDYYNGF</sequence>
<name>A0AAE7RWB5_9CAUD</name>
<organism evidence="1 2">
    <name type="scientific">uncultured phage cr61_1</name>
    <dbReference type="NCBI Taxonomy" id="2986417"/>
    <lineage>
        <taxon>Viruses</taxon>
        <taxon>Duplodnaviria</taxon>
        <taxon>Heunggongvirae</taxon>
        <taxon>Uroviricota</taxon>
        <taxon>Caudoviricetes</taxon>
        <taxon>Crassvirales</taxon>
        <taxon>Suoliviridae</taxon>
        <taxon>Oafivirinae</taxon>
        <taxon>Bohxovirus</taxon>
        <taxon>Bohxovirus oralis</taxon>
    </lineage>
</organism>
<dbReference type="InterPro" id="IPR057118">
    <property type="entry name" value="R1-like"/>
</dbReference>
<dbReference type="Proteomes" id="UP000827408">
    <property type="component" value="Segment"/>
</dbReference>